<dbReference type="GO" id="GO:0030428">
    <property type="term" value="C:cell septum"/>
    <property type="evidence" value="ECO:0007669"/>
    <property type="project" value="TreeGrafter"/>
</dbReference>
<evidence type="ECO:0000259" key="3">
    <source>
        <dbReference type="PROSITE" id="PS51724"/>
    </source>
</evidence>
<dbReference type="SUPFAM" id="SSF110997">
    <property type="entry name" value="Sporulation related repeat"/>
    <property type="match status" value="1"/>
</dbReference>
<evidence type="ECO:0000256" key="1">
    <source>
        <dbReference type="SAM" id="MobiDB-lite"/>
    </source>
</evidence>
<evidence type="ECO:0000256" key="2">
    <source>
        <dbReference type="SAM" id="Phobius"/>
    </source>
</evidence>
<reference evidence="4 5" key="1">
    <citation type="submission" date="2012-11" db="EMBL/GenBank/DDBJ databases">
        <title>Genome assembly of Thiorhodococcus sp. AK35.</title>
        <authorList>
            <person name="Nupur N."/>
            <person name="Khatri I."/>
            <person name="Subramanian S."/>
            <person name="Pinnaka A."/>
        </authorList>
    </citation>
    <scope>NUCLEOTIDE SEQUENCE [LARGE SCALE GENOMIC DNA]</scope>
    <source>
        <strain evidence="4 5">AK35</strain>
    </source>
</reference>
<dbReference type="PANTHER" id="PTHR38687">
    <property type="entry name" value="CELL DIVISION PROTEIN DEDD-RELATED"/>
    <property type="match status" value="1"/>
</dbReference>
<organism evidence="4 5">
    <name type="scientific">Imhoffiella purpurea</name>
    <dbReference type="NCBI Taxonomy" id="1249627"/>
    <lineage>
        <taxon>Bacteria</taxon>
        <taxon>Pseudomonadati</taxon>
        <taxon>Pseudomonadota</taxon>
        <taxon>Gammaproteobacteria</taxon>
        <taxon>Chromatiales</taxon>
        <taxon>Chromatiaceae</taxon>
        <taxon>Imhoffiella</taxon>
    </lineage>
</organism>
<dbReference type="eggNOG" id="COG3147">
    <property type="taxonomic scope" value="Bacteria"/>
</dbReference>
<dbReference type="AlphaFoldDB" id="W9VW48"/>
<keyword evidence="2" id="KW-0472">Membrane</keyword>
<feature type="transmembrane region" description="Helical" evidence="2">
    <location>
        <begin position="9"/>
        <end position="27"/>
    </location>
</feature>
<keyword evidence="5" id="KW-1185">Reference proteome</keyword>
<name>W9VW48_9GAMM</name>
<dbReference type="InterPro" id="IPR007730">
    <property type="entry name" value="SPOR-like_dom"/>
</dbReference>
<dbReference type="Proteomes" id="UP000019460">
    <property type="component" value="Unassembled WGS sequence"/>
</dbReference>
<dbReference type="Gene3D" id="3.30.70.1070">
    <property type="entry name" value="Sporulation related repeat"/>
    <property type="match status" value="1"/>
</dbReference>
<proteinExistence type="predicted"/>
<dbReference type="PANTHER" id="PTHR38687:SF1">
    <property type="entry name" value="CELL DIVISION PROTEIN DEDD"/>
    <property type="match status" value="1"/>
</dbReference>
<evidence type="ECO:0000313" key="5">
    <source>
        <dbReference type="Proteomes" id="UP000019460"/>
    </source>
</evidence>
<comment type="caution">
    <text evidence="4">The sequence shown here is derived from an EMBL/GenBank/DDBJ whole genome shotgun (WGS) entry which is preliminary data.</text>
</comment>
<evidence type="ECO:0000313" key="4">
    <source>
        <dbReference type="EMBL" id="EXJ14685.1"/>
    </source>
</evidence>
<keyword evidence="2" id="KW-1133">Transmembrane helix</keyword>
<protein>
    <submittedName>
        <fullName evidence="4">DedD protein</fullName>
    </submittedName>
</protein>
<accession>W9VW48</accession>
<dbReference type="OrthoDB" id="7069135at2"/>
<dbReference type="Pfam" id="PF05036">
    <property type="entry name" value="SPOR"/>
    <property type="match status" value="1"/>
</dbReference>
<dbReference type="GO" id="GO:0032153">
    <property type="term" value="C:cell division site"/>
    <property type="evidence" value="ECO:0007669"/>
    <property type="project" value="TreeGrafter"/>
</dbReference>
<dbReference type="STRING" id="1249627.D779_2214"/>
<dbReference type="GO" id="GO:0042834">
    <property type="term" value="F:peptidoglycan binding"/>
    <property type="evidence" value="ECO:0007669"/>
    <property type="project" value="InterPro"/>
</dbReference>
<keyword evidence="2" id="KW-0812">Transmembrane</keyword>
<dbReference type="PROSITE" id="PS51724">
    <property type="entry name" value="SPOR"/>
    <property type="match status" value="1"/>
</dbReference>
<dbReference type="RefSeq" id="WP_081763490.1">
    <property type="nucleotide sequence ID" value="NZ_AONC01000037.1"/>
</dbReference>
<dbReference type="InterPro" id="IPR052521">
    <property type="entry name" value="Cell_div_SPOR-domain"/>
</dbReference>
<feature type="domain" description="SPOR" evidence="3">
    <location>
        <begin position="146"/>
        <end position="225"/>
    </location>
</feature>
<dbReference type="EMBL" id="AONC01000037">
    <property type="protein sequence ID" value="EXJ14685.1"/>
    <property type="molecule type" value="Genomic_DNA"/>
</dbReference>
<dbReference type="InterPro" id="IPR036680">
    <property type="entry name" value="SPOR-like_sf"/>
</dbReference>
<gene>
    <name evidence="4" type="ORF">D779_2214</name>
</gene>
<sequence length="228" mass="24128">MREGAKRRLAGAVVIVALAVIFVPMLFEEDSLAPSVDRTTIPDEPDLGDRFGVAPPLPLLPEDGQMPDEALTVDLAPSEQGGTDPTAGGSGQLAEGTPEPVRPKPQPEPPRTTQSSPKPAPAVRSASSPQTQKPAAPIAPPPRGPSDGMPSWVVQVASLGAVETAQGLAGKLKKSGFSAFVERAEVRGKTYYRVRVGPELDRANAERTAAMLRQQEKLDTLIQRYPSN</sequence>
<dbReference type="GO" id="GO:0032506">
    <property type="term" value="P:cytokinetic process"/>
    <property type="evidence" value="ECO:0007669"/>
    <property type="project" value="TreeGrafter"/>
</dbReference>
<feature type="region of interest" description="Disordered" evidence="1">
    <location>
        <begin position="36"/>
        <end position="151"/>
    </location>
</feature>